<dbReference type="FunFam" id="1.10.10.2830:FF:000001">
    <property type="entry name" value="Chromosome partitioning protein ParB"/>
    <property type="match status" value="1"/>
</dbReference>
<dbReference type="InterPro" id="IPR004437">
    <property type="entry name" value="ParB/RepB/Spo0J"/>
</dbReference>
<organism evidence="5 6">
    <name type="scientific">Candidatus Cryosericum terrychapinii</name>
    <dbReference type="NCBI Taxonomy" id="2290919"/>
    <lineage>
        <taxon>Bacteria</taxon>
        <taxon>Pseudomonadati</taxon>
        <taxon>Caldisericota/Cryosericota group</taxon>
        <taxon>Candidatus Cryosericota</taxon>
        <taxon>Candidatus Cryosericia</taxon>
        <taxon>Candidatus Cryosericales</taxon>
        <taxon>Candidatus Cryosericaceae</taxon>
        <taxon>Candidatus Cryosericum</taxon>
    </lineage>
</organism>
<proteinExistence type="inferred from homology"/>
<dbReference type="Proteomes" id="UP000266328">
    <property type="component" value="Unassembled WGS sequence"/>
</dbReference>
<dbReference type="GO" id="GO:0007059">
    <property type="term" value="P:chromosome segregation"/>
    <property type="evidence" value="ECO:0007669"/>
    <property type="project" value="UniProtKB-KW"/>
</dbReference>
<dbReference type="GO" id="GO:0003677">
    <property type="term" value="F:DNA binding"/>
    <property type="evidence" value="ECO:0007669"/>
    <property type="project" value="UniProtKB-KW"/>
</dbReference>
<sequence length="294" mass="32850">MNNSKRLGRGLDALFANEPTQPTVTGDRGVRMLRTDQIASSPLQPRRRFDEAALATLGESIRKHGILEPIIVRPRDGRFEIVAGERRFQAAVHLGLEELPVTVRDLDDRTAMEIALSENLEREDLSPIEVAVSFSDYLTKFATTQDDLAQRLGKDRSTVANLIRLLDLPEVARTALNNKTITAGHARALLPLKDQRQFGTVLAEVIRKQLSVRQTEALVRRLLTKKPREGAVHDEALRNIQETMQKLLATRVNIRGQVNKGVIEISYFNQEDLLRILGILNSQEAATDKAGPTN</sequence>
<dbReference type="PANTHER" id="PTHR33375:SF1">
    <property type="entry name" value="CHROMOSOME-PARTITIONING PROTEIN PARB-RELATED"/>
    <property type="match status" value="1"/>
</dbReference>
<dbReference type="Pfam" id="PF02195">
    <property type="entry name" value="ParB_N"/>
    <property type="match status" value="1"/>
</dbReference>
<dbReference type="FunFam" id="3.90.1530.30:FF:000001">
    <property type="entry name" value="Chromosome partitioning protein ParB"/>
    <property type="match status" value="1"/>
</dbReference>
<evidence type="ECO:0000259" key="4">
    <source>
        <dbReference type="SMART" id="SM00470"/>
    </source>
</evidence>
<dbReference type="InterPro" id="IPR036086">
    <property type="entry name" value="ParB/Sulfiredoxin_sf"/>
</dbReference>
<dbReference type="CDD" id="cd16393">
    <property type="entry name" value="SPO0J_N"/>
    <property type="match status" value="1"/>
</dbReference>
<name>A0A398CTX4_9BACT</name>
<dbReference type="AlphaFoldDB" id="A0A398CTX4"/>
<evidence type="ECO:0000256" key="1">
    <source>
        <dbReference type="ARBA" id="ARBA00006295"/>
    </source>
</evidence>
<keyword evidence="6" id="KW-1185">Reference proteome</keyword>
<protein>
    <submittedName>
        <fullName evidence="5">ParB/RepB/Spo0J family partition protein</fullName>
    </submittedName>
</protein>
<evidence type="ECO:0000313" key="5">
    <source>
        <dbReference type="EMBL" id="RIE06003.1"/>
    </source>
</evidence>
<dbReference type="SUPFAM" id="SSF110849">
    <property type="entry name" value="ParB/Sulfiredoxin"/>
    <property type="match status" value="1"/>
</dbReference>
<dbReference type="EMBL" id="QXIS01000028">
    <property type="protein sequence ID" value="RIE06003.1"/>
    <property type="molecule type" value="Genomic_DNA"/>
</dbReference>
<dbReference type="Pfam" id="PF17762">
    <property type="entry name" value="HTH_ParB"/>
    <property type="match status" value="1"/>
</dbReference>
<dbReference type="SMART" id="SM00470">
    <property type="entry name" value="ParB"/>
    <property type="match status" value="1"/>
</dbReference>
<comment type="similarity">
    <text evidence="1">Belongs to the ParB family.</text>
</comment>
<dbReference type="GO" id="GO:0045881">
    <property type="term" value="P:positive regulation of sporulation resulting in formation of a cellular spore"/>
    <property type="evidence" value="ECO:0007669"/>
    <property type="project" value="TreeGrafter"/>
</dbReference>
<gene>
    <name evidence="5" type="ORF">SMC7_04525</name>
</gene>
<evidence type="ECO:0000313" key="6">
    <source>
        <dbReference type="Proteomes" id="UP000266328"/>
    </source>
</evidence>
<accession>A0A398CTX4</accession>
<dbReference type="OrthoDB" id="9802051at2"/>
<reference evidence="5 6" key="1">
    <citation type="submission" date="2018-09" db="EMBL/GenBank/DDBJ databases">
        <title>Discovery and Ecogenomic Context for Candidatus Cryosericales, a Global Caldiserica Order Active in Thawing Permafrost.</title>
        <authorList>
            <person name="Martinez M.A."/>
            <person name="Woodcroft B.J."/>
            <person name="Ignacio Espinoza J.C."/>
            <person name="Zayed A."/>
            <person name="Singleton C.M."/>
            <person name="Boyd J."/>
            <person name="Li Y.-F."/>
            <person name="Purvine S."/>
            <person name="Maughan H."/>
            <person name="Hodgkins S.B."/>
            <person name="Anderson D."/>
            <person name="Sederholm M."/>
            <person name="Temperton B."/>
            <person name="Saleska S.R."/>
            <person name="Tyson G.W."/>
            <person name="Rich V.I."/>
        </authorList>
    </citation>
    <scope>NUCLEOTIDE SEQUENCE [LARGE SCALE GENOMIC DNA]</scope>
    <source>
        <strain evidence="5 6">SMC7</strain>
    </source>
</reference>
<dbReference type="InterPro" id="IPR003115">
    <property type="entry name" value="ParB_N"/>
</dbReference>
<evidence type="ECO:0000256" key="2">
    <source>
        <dbReference type="ARBA" id="ARBA00022829"/>
    </source>
</evidence>
<comment type="caution">
    <text evidence="5">The sequence shown here is derived from an EMBL/GenBank/DDBJ whole genome shotgun (WGS) entry which is preliminary data.</text>
</comment>
<dbReference type="RefSeq" id="WP_119089160.1">
    <property type="nucleotide sequence ID" value="NZ_QXIS01000028.1"/>
</dbReference>
<feature type="domain" description="ParB-like N-terminal" evidence="4">
    <location>
        <begin position="31"/>
        <end position="120"/>
    </location>
</feature>
<evidence type="ECO:0000256" key="3">
    <source>
        <dbReference type="ARBA" id="ARBA00023125"/>
    </source>
</evidence>
<dbReference type="Gene3D" id="1.10.10.2830">
    <property type="match status" value="1"/>
</dbReference>
<dbReference type="NCBIfam" id="TIGR00180">
    <property type="entry name" value="parB_part"/>
    <property type="match status" value="1"/>
</dbReference>
<dbReference type="GO" id="GO:0005694">
    <property type="term" value="C:chromosome"/>
    <property type="evidence" value="ECO:0007669"/>
    <property type="project" value="TreeGrafter"/>
</dbReference>
<dbReference type="InterPro" id="IPR050336">
    <property type="entry name" value="Chromosome_partition/occlusion"/>
</dbReference>
<keyword evidence="2" id="KW-0159">Chromosome partition</keyword>
<dbReference type="Gene3D" id="3.90.1530.30">
    <property type="match status" value="1"/>
</dbReference>
<dbReference type="PANTHER" id="PTHR33375">
    <property type="entry name" value="CHROMOSOME-PARTITIONING PROTEIN PARB-RELATED"/>
    <property type="match status" value="1"/>
</dbReference>
<dbReference type="InterPro" id="IPR041468">
    <property type="entry name" value="HTH_ParB/Spo0J"/>
</dbReference>
<keyword evidence="3" id="KW-0238">DNA-binding</keyword>